<proteinExistence type="inferred from homology"/>
<protein>
    <submittedName>
        <fullName evidence="4">Sugar transferase</fullName>
    </submittedName>
</protein>
<dbReference type="Pfam" id="PF02397">
    <property type="entry name" value="Bac_transf"/>
    <property type="match status" value="1"/>
</dbReference>
<reference evidence="4" key="1">
    <citation type="journal article" date="2021" name="bioRxiv">
        <title>Unraveling nitrogen, sulfur and carbon metabolic pathways and microbial community transcriptional responses to substrate deprivation and toxicity stresses in a bioreactor mimicking anoxic brackish coastal sediment conditions.</title>
        <authorList>
            <person name="Martins P.D."/>
            <person name="Echeveste M.J."/>
            <person name="Arshad A."/>
            <person name="Kurth J."/>
            <person name="Ouboter H."/>
            <person name="Jetten M.S.M."/>
            <person name="Welte C.U."/>
        </authorList>
    </citation>
    <scope>NUCLEOTIDE SEQUENCE</scope>
    <source>
        <strain evidence="4">MAG_39</strain>
    </source>
</reference>
<sequence length="346" mass="40032">MSNKKSGFRKTGYAKAYKTISRGFNIAFALLFLVFSLPLFVLIATAIKLTDRGPVFYRGIRLGLNKKPFVMYKFRTLVPDAERLIGAELLSPGLQLETRIGKLLRETRLDELPQLFNVLKGDMDFVGPRPERPIIYDRIGSRIRNYDVRFTVNPGLVGYSQLFTPHSTPKEIRTMIDNRFIRYKQNLMVDFLIIVYTMLVIGRKAFTKTALFIGKLVRMKVLKQYEEKRTFERVRLNNARVLISPDSNGEQTLCEAELVDINEEAFLIRTGSLLNARELFFTLQAEYRPGRRNGRKDIKRKIAHCAGQVYKEIKEGASYLYVIKYKPASPLNFYVLHQYFLDKSIA</sequence>
<dbReference type="Proteomes" id="UP000705867">
    <property type="component" value="Unassembled WGS sequence"/>
</dbReference>
<dbReference type="PANTHER" id="PTHR30576">
    <property type="entry name" value="COLANIC BIOSYNTHESIS UDP-GLUCOSE LIPID CARRIER TRANSFERASE"/>
    <property type="match status" value="1"/>
</dbReference>
<feature type="domain" description="Bacterial sugar transferase" evidence="3">
    <location>
        <begin position="22"/>
        <end position="201"/>
    </location>
</feature>
<organism evidence="4 5">
    <name type="scientific">Candidatus Nitrobium versatile</name>
    <dbReference type="NCBI Taxonomy" id="2884831"/>
    <lineage>
        <taxon>Bacteria</taxon>
        <taxon>Pseudomonadati</taxon>
        <taxon>Nitrospirota</taxon>
        <taxon>Nitrospiria</taxon>
        <taxon>Nitrospirales</taxon>
        <taxon>Nitrospiraceae</taxon>
        <taxon>Candidatus Nitrobium</taxon>
    </lineage>
</organism>
<keyword evidence="2" id="KW-0812">Transmembrane</keyword>
<dbReference type="GO" id="GO:0016780">
    <property type="term" value="F:phosphotransferase activity, for other substituted phosphate groups"/>
    <property type="evidence" value="ECO:0007669"/>
    <property type="project" value="TreeGrafter"/>
</dbReference>
<evidence type="ECO:0000256" key="2">
    <source>
        <dbReference type="SAM" id="Phobius"/>
    </source>
</evidence>
<keyword evidence="4" id="KW-0808">Transferase</keyword>
<gene>
    <name evidence="4" type="ORF">K8I29_03070</name>
</gene>
<dbReference type="AlphaFoldDB" id="A0A953LZ65"/>
<evidence type="ECO:0000256" key="1">
    <source>
        <dbReference type="ARBA" id="ARBA00006464"/>
    </source>
</evidence>
<evidence type="ECO:0000313" key="5">
    <source>
        <dbReference type="Proteomes" id="UP000705867"/>
    </source>
</evidence>
<reference evidence="4" key="2">
    <citation type="submission" date="2021-08" db="EMBL/GenBank/DDBJ databases">
        <authorList>
            <person name="Dalcin Martins P."/>
        </authorList>
    </citation>
    <scope>NUCLEOTIDE SEQUENCE</scope>
    <source>
        <strain evidence="4">MAG_39</strain>
    </source>
</reference>
<feature type="transmembrane region" description="Helical" evidence="2">
    <location>
        <begin position="24"/>
        <end position="47"/>
    </location>
</feature>
<evidence type="ECO:0000259" key="3">
    <source>
        <dbReference type="Pfam" id="PF02397"/>
    </source>
</evidence>
<dbReference type="PANTHER" id="PTHR30576:SF0">
    <property type="entry name" value="UNDECAPRENYL-PHOSPHATE N-ACETYLGALACTOSAMINYL 1-PHOSPHATE TRANSFERASE-RELATED"/>
    <property type="match status" value="1"/>
</dbReference>
<name>A0A953LZ65_9BACT</name>
<dbReference type="InterPro" id="IPR003362">
    <property type="entry name" value="Bact_transf"/>
</dbReference>
<keyword evidence="2" id="KW-0472">Membrane</keyword>
<comment type="similarity">
    <text evidence="1">Belongs to the bacterial sugar transferase family.</text>
</comment>
<comment type="caution">
    <text evidence="4">The sequence shown here is derived from an EMBL/GenBank/DDBJ whole genome shotgun (WGS) entry which is preliminary data.</text>
</comment>
<keyword evidence="2" id="KW-1133">Transmembrane helix</keyword>
<evidence type="ECO:0000313" key="4">
    <source>
        <dbReference type="EMBL" id="MBZ0155179.1"/>
    </source>
</evidence>
<accession>A0A953LZ65</accession>
<dbReference type="EMBL" id="JAIOIV010000026">
    <property type="protein sequence ID" value="MBZ0155179.1"/>
    <property type="molecule type" value="Genomic_DNA"/>
</dbReference>